<dbReference type="Pfam" id="PF09413">
    <property type="entry name" value="DUF2007"/>
    <property type="match status" value="1"/>
</dbReference>
<proteinExistence type="predicted"/>
<dbReference type="InterPro" id="IPR018551">
    <property type="entry name" value="DUF2007"/>
</dbReference>
<gene>
    <name evidence="2" type="ORF">GSUB_11485</name>
</gene>
<evidence type="ECO:0000259" key="1">
    <source>
        <dbReference type="Pfam" id="PF09413"/>
    </source>
</evidence>
<dbReference type="InterPro" id="IPR011322">
    <property type="entry name" value="N-reg_PII-like_a/b"/>
</dbReference>
<dbReference type="Proteomes" id="UP000035036">
    <property type="component" value="Chromosome"/>
</dbReference>
<organism evidence="2 3">
    <name type="scientific">Geoalkalibacter subterraneus</name>
    <dbReference type="NCBI Taxonomy" id="483547"/>
    <lineage>
        <taxon>Bacteria</taxon>
        <taxon>Pseudomonadati</taxon>
        <taxon>Thermodesulfobacteriota</taxon>
        <taxon>Desulfuromonadia</taxon>
        <taxon>Desulfuromonadales</taxon>
        <taxon>Geoalkalibacteraceae</taxon>
        <taxon>Geoalkalibacter</taxon>
    </lineage>
</organism>
<evidence type="ECO:0000313" key="2">
    <source>
        <dbReference type="EMBL" id="AJF07059.1"/>
    </source>
</evidence>
<dbReference type="RefSeq" id="WP_040200900.1">
    <property type="nucleotide sequence ID" value="NZ_CP010311.1"/>
</dbReference>
<accession>A0A0B5FR06</accession>
<keyword evidence="3" id="KW-1185">Reference proteome</keyword>
<sequence length="61" mass="6913">MVQFYDPGDAAEQAEIESLLRQNGIEYFLRSNNGDGPSEILVAEEDLPQAQKLIDEMNRSR</sequence>
<dbReference type="SUPFAM" id="SSF54913">
    <property type="entry name" value="GlnB-like"/>
    <property type="match status" value="1"/>
</dbReference>
<name>A0A0B5FR06_9BACT</name>
<protein>
    <recommendedName>
        <fullName evidence="1">DUF2007 domain-containing protein</fullName>
    </recommendedName>
</protein>
<dbReference type="KEGG" id="gsb:GSUB_11485"/>
<feature type="domain" description="DUF2007" evidence="1">
    <location>
        <begin position="1"/>
        <end position="57"/>
    </location>
</feature>
<dbReference type="EMBL" id="CP010311">
    <property type="protein sequence ID" value="AJF07059.1"/>
    <property type="molecule type" value="Genomic_DNA"/>
</dbReference>
<reference evidence="2 3" key="1">
    <citation type="journal article" date="2015" name="Genome Announc.">
        <title>Genomes of Geoalkalibacter ferrihydriticus Z-0531T and Geoalkalibacter subterraneus Red1T, Two Haloalkaliphilic Metal-Reducing Deltaproteobacteria.</title>
        <authorList>
            <person name="Badalamenti J.P."/>
            <person name="Krajmalnik-Brown R."/>
            <person name="Torres C.I."/>
            <person name="Bond D.R."/>
        </authorList>
    </citation>
    <scope>NUCLEOTIDE SEQUENCE [LARGE SCALE GENOMIC DNA]</scope>
    <source>
        <strain evidence="2 3">Red1</strain>
    </source>
</reference>
<dbReference type="OrthoDB" id="5398505at2"/>
<dbReference type="AlphaFoldDB" id="A0A0B5FR06"/>
<evidence type="ECO:0000313" key="3">
    <source>
        <dbReference type="Proteomes" id="UP000035036"/>
    </source>
</evidence>
<dbReference type="HOGENOM" id="CLU_2934944_0_0_7"/>